<name>A0A2N9M9H9_9BACT</name>
<accession>A0A2N9M9H9</accession>
<protein>
    <submittedName>
        <fullName evidence="2">Uncharacterized protein</fullName>
    </submittedName>
</protein>
<feature type="region of interest" description="Disordered" evidence="1">
    <location>
        <begin position="1"/>
        <end position="27"/>
    </location>
</feature>
<sequence>MLLLRPRRELTDEPGEQNPRHTNQRDLNDAWMLTTTVPLSEVPKGGNGRFH</sequence>
<gene>
    <name evidence="2" type="ORF">SBA5_940005</name>
</gene>
<reference evidence="3" key="1">
    <citation type="submission" date="2018-02" db="EMBL/GenBank/DDBJ databases">
        <authorList>
            <person name="Hausmann B."/>
        </authorList>
    </citation>
    <scope>NUCLEOTIDE SEQUENCE [LARGE SCALE GENOMIC DNA]</scope>
    <source>
        <strain evidence="3">Peat soil MAG SbA5</strain>
    </source>
</reference>
<evidence type="ECO:0000313" key="3">
    <source>
        <dbReference type="Proteomes" id="UP000239735"/>
    </source>
</evidence>
<dbReference type="Proteomes" id="UP000239735">
    <property type="component" value="Unassembled WGS sequence"/>
</dbReference>
<evidence type="ECO:0000256" key="1">
    <source>
        <dbReference type="SAM" id="MobiDB-lite"/>
    </source>
</evidence>
<dbReference type="AlphaFoldDB" id="A0A2N9M9H9"/>
<organism evidence="2 3">
    <name type="scientific">Candidatus Sulfuritelmatomonas gaucii</name>
    <dbReference type="NCBI Taxonomy" id="2043161"/>
    <lineage>
        <taxon>Bacteria</taxon>
        <taxon>Pseudomonadati</taxon>
        <taxon>Acidobacteriota</taxon>
        <taxon>Terriglobia</taxon>
        <taxon>Terriglobales</taxon>
        <taxon>Acidobacteriaceae</taxon>
        <taxon>Candidatus Sulfuritelmatomonas</taxon>
    </lineage>
</organism>
<proteinExistence type="predicted"/>
<dbReference type="EMBL" id="OKRB01000157">
    <property type="protein sequence ID" value="SPE32133.1"/>
    <property type="molecule type" value="Genomic_DNA"/>
</dbReference>
<evidence type="ECO:0000313" key="2">
    <source>
        <dbReference type="EMBL" id="SPE32133.1"/>
    </source>
</evidence>
<feature type="compositionally biased region" description="Basic and acidic residues" evidence="1">
    <location>
        <begin position="1"/>
        <end position="11"/>
    </location>
</feature>